<feature type="compositionally biased region" description="Basic and acidic residues" evidence="1">
    <location>
        <begin position="29"/>
        <end position="42"/>
    </location>
</feature>
<dbReference type="OrthoDB" id="5294470at2"/>
<reference evidence="2 3" key="1">
    <citation type="submission" date="2017-02" db="EMBL/GenBank/DDBJ databases">
        <authorList>
            <person name="Peterson S.W."/>
        </authorList>
    </citation>
    <scope>NUCLEOTIDE SEQUENCE [LARGE SCALE GENOMIC DNA]</scope>
    <source>
        <strain evidence="2 3">ATCC 49788</strain>
    </source>
</reference>
<dbReference type="Proteomes" id="UP000190460">
    <property type="component" value="Unassembled WGS sequence"/>
</dbReference>
<keyword evidence="3" id="KW-1185">Reference proteome</keyword>
<evidence type="ECO:0000256" key="1">
    <source>
        <dbReference type="SAM" id="MobiDB-lite"/>
    </source>
</evidence>
<dbReference type="STRING" id="92487.SAMN02745130_00546"/>
<proteinExistence type="predicted"/>
<sequence length="219" mass="24580">MSNSLSEQLLKAGLITQTQIDQAEQAKQQQKEKAKEARDQAKHKQSKPNRPSMPAKPHKPAAKPEAAKAETETKQTPTKPSKQRSASDLEQFYRERNNLERQEKEADEKRKRELAERKKQTRQQVQELITAHLKNVEDASIRYNFVVGETVKYLYVTEQQQQALADGALAITFLAGKRCLIPAEVAEQILAIDPDKLIVLNQSGSESELVIEPTAPSAA</sequence>
<dbReference type="Pfam" id="PF09831">
    <property type="entry name" value="DUF2058"/>
    <property type="match status" value="1"/>
</dbReference>
<accession>A0A1T4VXF8</accession>
<dbReference type="RefSeq" id="WP_078921037.1">
    <property type="nucleotide sequence ID" value="NZ_FUYB01000002.1"/>
</dbReference>
<dbReference type="InterPro" id="IPR018636">
    <property type="entry name" value="DUF2058"/>
</dbReference>
<dbReference type="EMBL" id="FUYB01000002">
    <property type="protein sequence ID" value="SKA69686.1"/>
    <property type="molecule type" value="Genomic_DNA"/>
</dbReference>
<name>A0A1T4VXF8_9GAMM</name>
<feature type="compositionally biased region" description="Basic and acidic residues" evidence="1">
    <location>
        <begin position="85"/>
        <end position="118"/>
    </location>
</feature>
<evidence type="ECO:0008006" key="4">
    <source>
        <dbReference type="Google" id="ProtNLM"/>
    </source>
</evidence>
<protein>
    <recommendedName>
        <fullName evidence="4">DUF2058 domain-containing protein</fullName>
    </recommendedName>
</protein>
<organism evidence="2 3">
    <name type="scientific">Thiothrix eikelboomii</name>
    <dbReference type="NCBI Taxonomy" id="92487"/>
    <lineage>
        <taxon>Bacteria</taxon>
        <taxon>Pseudomonadati</taxon>
        <taxon>Pseudomonadota</taxon>
        <taxon>Gammaproteobacteria</taxon>
        <taxon>Thiotrichales</taxon>
        <taxon>Thiotrichaceae</taxon>
        <taxon>Thiothrix</taxon>
    </lineage>
</organism>
<dbReference type="AlphaFoldDB" id="A0A1T4VXF8"/>
<feature type="region of interest" description="Disordered" evidence="1">
    <location>
        <begin position="21"/>
        <end position="121"/>
    </location>
</feature>
<evidence type="ECO:0000313" key="2">
    <source>
        <dbReference type="EMBL" id="SKA69686.1"/>
    </source>
</evidence>
<gene>
    <name evidence="2" type="ORF">SAMN02745130_00546</name>
</gene>
<evidence type="ECO:0000313" key="3">
    <source>
        <dbReference type="Proteomes" id="UP000190460"/>
    </source>
</evidence>